<dbReference type="Proteomes" id="UP001162131">
    <property type="component" value="Unassembled WGS sequence"/>
</dbReference>
<sequence>MEAKELGLCALFRGVDYVAKASKRPREQIKAFTSLVSNKTTPCLSKLLDSIKNVSNDIGIEETAEILRLPTDVLRLLLINYGVRKVDRESNKIAMDNEDFNDPEEDESYSEAEIKFDKEPKATKHANYSYQIIDED</sequence>
<dbReference type="AlphaFoldDB" id="A0AAU9IIH2"/>
<accession>A0AAU9IIH2</accession>
<gene>
    <name evidence="1" type="ORF">BSTOLATCC_MIC10048</name>
</gene>
<protein>
    <submittedName>
        <fullName evidence="1">Uncharacterized protein</fullName>
    </submittedName>
</protein>
<comment type="caution">
    <text evidence="1">The sequence shown here is derived from an EMBL/GenBank/DDBJ whole genome shotgun (WGS) entry which is preliminary data.</text>
</comment>
<reference evidence="1" key="1">
    <citation type="submission" date="2021-09" db="EMBL/GenBank/DDBJ databases">
        <authorList>
            <consortium name="AG Swart"/>
            <person name="Singh M."/>
            <person name="Singh A."/>
            <person name="Seah K."/>
            <person name="Emmerich C."/>
        </authorList>
    </citation>
    <scope>NUCLEOTIDE SEQUENCE</scope>
    <source>
        <strain evidence="1">ATCC30299</strain>
    </source>
</reference>
<evidence type="ECO:0000313" key="2">
    <source>
        <dbReference type="Proteomes" id="UP001162131"/>
    </source>
</evidence>
<organism evidence="1 2">
    <name type="scientific">Blepharisma stoltei</name>
    <dbReference type="NCBI Taxonomy" id="1481888"/>
    <lineage>
        <taxon>Eukaryota</taxon>
        <taxon>Sar</taxon>
        <taxon>Alveolata</taxon>
        <taxon>Ciliophora</taxon>
        <taxon>Postciliodesmatophora</taxon>
        <taxon>Heterotrichea</taxon>
        <taxon>Heterotrichida</taxon>
        <taxon>Blepharismidae</taxon>
        <taxon>Blepharisma</taxon>
    </lineage>
</organism>
<evidence type="ECO:0000313" key="1">
    <source>
        <dbReference type="EMBL" id="CAG9314252.1"/>
    </source>
</evidence>
<name>A0AAU9IIH2_9CILI</name>
<keyword evidence="2" id="KW-1185">Reference proteome</keyword>
<dbReference type="EMBL" id="CAJZBQ010000011">
    <property type="protein sequence ID" value="CAG9314252.1"/>
    <property type="molecule type" value="Genomic_DNA"/>
</dbReference>
<proteinExistence type="predicted"/>